<keyword evidence="1" id="KW-0808">Transferase</keyword>
<gene>
    <name evidence="3" type="ORF">A2961_02685</name>
</gene>
<reference evidence="3 4" key="1">
    <citation type="journal article" date="2016" name="Nat. Commun.">
        <title>Thousands of microbial genomes shed light on interconnected biogeochemical processes in an aquifer system.</title>
        <authorList>
            <person name="Anantharaman K."/>
            <person name="Brown C.T."/>
            <person name="Hug L.A."/>
            <person name="Sharon I."/>
            <person name="Castelle C.J."/>
            <person name="Probst A.J."/>
            <person name="Thomas B.C."/>
            <person name="Singh A."/>
            <person name="Wilkins M.J."/>
            <person name="Karaoz U."/>
            <person name="Brodie E.L."/>
            <person name="Williams K.H."/>
            <person name="Hubbard S.S."/>
            <person name="Banfield J.F."/>
        </authorList>
    </citation>
    <scope>NUCLEOTIDE SEQUENCE [LARGE SCALE GENOMIC DNA]</scope>
</reference>
<comment type="caution">
    <text evidence="3">The sequence shown here is derived from an EMBL/GenBank/DDBJ whole genome shotgun (WGS) entry which is preliminary data.</text>
</comment>
<evidence type="ECO:0000313" key="3">
    <source>
        <dbReference type="EMBL" id="OGM61947.1"/>
    </source>
</evidence>
<organism evidence="3 4">
    <name type="scientific">Candidatus Woesebacteria bacterium RIFCSPLOWO2_01_FULL_39_21</name>
    <dbReference type="NCBI Taxonomy" id="1802519"/>
    <lineage>
        <taxon>Bacteria</taxon>
        <taxon>Candidatus Woeseibacteriota</taxon>
    </lineage>
</organism>
<evidence type="ECO:0000256" key="1">
    <source>
        <dbReference type="ARBA" id="ARBA00022679"/>
    </source>
</evidence>
<accession>A0A1F8BD11</accession>
<dbReference type="Proteomes" id="UP000177082">
    <property type="component" value="Unassembled WGS sequence"/>
</dbReference>
<evidence type="ECO:0000259" key="2">
    <source>
        <dbReference type="Pfam" id="PF00534"/>
    </source>
</evidence>
<dbReference type="AlphaFoldDB" id="A0A1F8BD11"/>
<dbReference type="PANTHER" id="PTHR46401">
    <property type="entry name" value="GLYCOSYLTRANSFERASE WBBK-RELATED"/>
    <property type="match status" value="1"/>
</dbReference>
<evidence type="ECO:0000313" key="4">
    <source>
        <dbReference type="Proteomes" id="UP000177082"/>
    </source>
</evidence>
<dbReference type="Gene3D" id="3.40.50.2000">
    <property type="entry name" value="Glycogen Phosphorylase B"/>
    <property type="match status" value="2"/>
</dbReference>
<feature type="domain" description="Glycosyl transferase family 1" evidence="2">
    <location>
        <begin position="200"/>
        <end position="341"/>
    </location>
</feature>
<dbReference type="GO" id="GO:0016757">
    <property type="term" value="F:glycosyltransferase activity"/>
    <property type="evidence" value="ECO:0007669"/>
    <property type="project" value="InterPro"/>
</dbReference>
<dbReference type="GO" id="GO:0009103">
    <property type="term" value="P:lipopolysaccharide biosynthetic process"/>
    <property type="evidence" value="ECO:0007669"/>
    <property type="project" value="TreeGrafter"/>
</dbReference>
<dbReference type="PANTHER" id="PTHR46401:SF2">
    <property type="entry name" value="GLYCOSYLTRANSFERASE WBBK-RELATED"/>
    <property type="match status" value="1"/>
</dbReference>
<name>A0A1F8BD11_9BACT</name>
<dbReference type="Pfam" id="PF00534">
    <property type="entry name" value="Glycos_transf_1"/>
    <property type="match status" value="1"/>
</dbReference>
<dbReference type="STRING" id="1802519.A2961_02685"/>
<dbReference type="CDD" id="cd03809">
    <property type="entry name" value="GT4_MtfB-like"/>
    <property type="match status" value="1"/>
</dbReference>
<dbReference type="EMBL" id="MGHF01000030">
    <property type="protein sequence ID" value="OGM61947.1"/>
    <property type="molecule type" value="Genomic_DNA"/>
</dbReference>
<proteinExistence type="predicted"/>
<dbReference type="SUPFAM" id="SSF53756">
    <property type="entry name" value="UDP-Glycosyltransferase/glycogen phosphorylase"/>
    <property type="match status" value="1"/>
</dbReference>
<sequence>MIIGFDGNEANVEERVGVNVYAFEILWGLYNLVKKNYQDIRLIVYLSSKPCNDLPKEDKNLSYRVIPGKNLWVITKLMPSLYFNKGDRPDVFYTPSHYLPLVFTIPLVCSIMDLGYLEFSEQFRKRDYWQLKLWTAISIYISKYIIAISDSTRNDIVRHYPFASNKTFVTRLAYNAKMFNTKINEKDVRRVLKKYLIVGKYILFISTLKPSKNIEGLLEVWSNISPKLGGMKLVISGKKGWLFESIFEKVKDLNLSDSVIFTGFLPESDKPFLIKGAKALVLPSFWEGFGFDPLEAMAEGTPVIVSKVGGLPEVVAEAGIYIDPYNLRDLETAIKKVIFMPRVRYNKLVTQGLKQARKFSWEKSAGEILKVLTRANEK</sequence>
<protein>
    <recommendedName>
        <fullName evidence="2">Glycosyl transferase family 1 domain-containing protein</fullName>
    </recommendedName>
</protein>
<dbReference type="InterPro" id="IPR001296">
    <property type="entry name" value="Glyco_trans_1"/>
</dbReference>